<protein>
    <submittedName>
        <fullName evidence="1">Uncharacterized protein</fullName>
    </submittedName>
</protein>
<dbReference type="AlphaFoldDB" id="E2A6A0"/>
<dbReference type="EMBL" id="GL437123">
    <property type="protein sequence ID" value="EFN70985.1"/>
    <property type="molecule type" value="Genomic_DNA"/>
</dbReference>
<accession>E2A6A0</accession>
<organism evidence="2">
    <name type="scientific">Camponotus floridanus</name>
    <name type="common">Florida carpenter ant</name>
    <dbReference type="NCBI Taxonomy" id="104421"/>
    <lineage>
        <taxon>Eukaryota</taxon>
        <taxon>Metazoa</taxon>
        <taxon>Ecdysozoa</taxon>
        <taxon>Arthropoda</taxon>
        <taxon>Hexapoda</taxon>
        <taxon>Insecta</taxon>
        <taxon>Pterygota</taxon>
        <taxon>Neoptera</taxon>
        <taxon>Endopterygota</taxon>
        <taxon>Hymenoptera</taxon>
        <taxon>Apocrita</taxon>
        <taxon>Aculeata</taxon>
        <taxon>Formicoidea</taxon>
        <taxon>Formicidae</taxon>
        <taxon>Formicinae</taxon>
        <taxon>Camponotus</taxon>
    </lineage>
</organism>
<evidence type="ECO:0000313" key="1">
    <source>
        <dbReference type="EMBL" id="EFN70985.1"/>
    </source>
</evidence>
<keyword evidence="2" id="KW-1185">Reference proteome</keyword>
<reference evidence="1 2" key="1">
    <citation type="journal article" date="2010" name="Science">
        <title>Genomic comparison of the ants Camponotus floridanus and Harpegnathos saltator.</title>
        <authorList>
            <person name="Bonasio R."/>
            <person name="Zhang G."/>
            <person name="Ye C."/>
            <person name="Mutti N.S."/>
            <person name="Fang X."/>
            <person name="Qin N."/>
            <person name="Donahue G."/>
            <person name="Yang P."/>
            <person name="Li Q."/>
            <person name="Li C."/>
            <person name="Zhang P."/>
            <person name="Huang Z."/>
            <person name="Berger S.L."/>
            <person name="Reinberg D."/>
            <person name="Wang J."/>
            <person name="Liebig J."/>
        </authorList>
    </citation>
    <scope>NUCLEOTIDE SEQUENCE [LARGE SCALE GENOMIC DNA]</scope>
    <source>
        <strain evidence="2">C129</strain>
    </source>
</reference>
<evidence type="ECO:0000313" key="2">
    <source>
        <dbReference type="Proteomes" id="UP000000311"/>
    </source>
</evidence>
<name>E2A6A0_CAMFO</name>
<dbReference type="InParanoid" id="E2A6A0"/>
<proteinExistence type="predicted"/>
<dbReference type="Proteomes" id="UP000000311">
    <property type="component" value="Unassembled WGS sequence"/>
</dbReference>
<gene>
    <name evidence="1" type="ORF">EAG_09874</name>
</gene>
<sequence>MPVNSSAVVNSCPFPLVPVPTLSKPSYENRHKVALFEDESAYIQARLQIALTSLALPSAAHLKFRTWNAALGKTAQAASLNPRRKLLRLRSVDILPMPIVKHLHRRHALLSLCESLGNRNVRTQSRERRIEERFKGESRSRAFLNFNSNPKFTHAMTKRSVTRSCIPQDCAILREGINQSTVSVWTEIREISSSILSRLNHDL</sequence>